<keyword evidence="4 7" id="KW-0812">Transmembrane</keyword>
<feature type="domain" description="Mechanosensitive ion channel MscS" evidence="8">
    <location>
        <begin position="98"/>
        <end position="164"/>
    </location>
</feature>
<organism evidence="10 11">
    <name type="scientific">Proteiniclasticum ruminis</name>
    <dbReference type="NCBI Taxonomy" id="398199"/>
    <lineage>
        <taxon>Bacteria</taxon>
        <taxon>Bacillati</taxon>
        <taxon>Bacillota</taxon>
        <taxon>Clostridia</taxon>
        <taxon>Eubacteriales</taxon>
        <taxon>Clostridiaceae</taxon>
        <taxon>Proteiniclasticum</taxon>
    </lineage>
</organism>
<dbReference type="Pfam" id="PF00924">
    <property type="entry name" value="MS_channel_2nd"/>
    <property type="match status" value="1"/>
</dbReference>
<evidence type="ECO:0000259" key="8">
    <source>
        <dbReference type="Pfam" id="PF00924"/>
    </source>
</evidence>
<evidence type="ECO:0000313" key="10">
    <source>
        <dbReference type="EMBL" id="SFN42093.1"/>
    </source>
</evidence>
<feature type="transmembrane region" description="Helical" evidence="7">
    <location>
        <begin position="46"/>
        <end position="68"/>
    </location>
</feature>
<proteinExistence type="inferred from homology"/>
<keyword evidence="11" id="KW-1185">Reference proteome</keyword>
<dbReference type="AlphaFoldDB" id="A0A1I4YWF8"/>
<dbReference type="InterPro" id="IPR006686">
    <property type="entry name" value="MscS_channel_CS"/>
</dbReference>
<dbReference type="Pfam" id="PF05552">
    <property type="entry name" value="MS_channel_1st_1"/>
    <property type="match status" value="1"/>
</dbReference>
<dbReference type="SUPFAM" id="SSF50182">
    <property type="entry name" value="Sm-like ribonucleoproteins"/>
    <property type="match status" value="1"/>
</dbReference>
<dbReference type="InterPro" id="IPR006685">
    <property type="entry name" value="MscS_channel_2nd"/>
</dbReference>
<evidence type="ECO:0000256" key="3">
    <source>
        <dbReference type="ARBA" id="ARBA00022475"/>
    </source>
</evidence>
<dbReference type="Gene3D" id="1.10.287.1260">
    <property type="match status" value="1"/>
</dbReference>
<evidence type="ECO:0000256" key="7">
    <source>
        <dbReference type="SAM" id="Phobius"/>
    </source>
</evidence>
<evidence type="ECO:0000256" key="2">
    <source>
        <dbReference type="ARBA" id="ARBA00008017"/>
    </source>
</evidence>
<dbReference type="InterPro" id="IPR045275">
    <property type="entry name" value="MscS_archaea/bacteria_type"/>
</dbReference>
<dbReference type="PANTHER" id="PTHR30221">
    <property type="entry name" value="SMALL-CONDUCTANCE MECHANOSENSITIVE CHANNEL"/>
    <property type="match status" value="1"/>
</dbReference>
<dbReference type="InterPro" id="IPR011066">
    <property type="entry name" value="MscS_channel_C_sf"/>
</dbReference>
<feature type="transmembrane region" description="Helical" evidence="7">
    <location>
        <begin position="12"/>
        <end position="34"/>
    </location>
</feature>
<dbReference type="InterPro" id="IPR010920">
    <property type="entry name" value="LSM_dom_sf"/>
</dbReference>
<sequence length="269" mass="30249">MFERMEELLIEYGLKLVAFLVVLLVGWSLAKYLVRLLEKNLKKSKIDVSIHGFLLTMASFLLKFVVLITSARILGVPTTTFIAMLSAAGLAVGLALKDSLSNFAAGILLLVTRPFSVGDFIESSNVSGTVLSIQVLYTALNTADNKRVMVPNNHLATSHIINYSIEPYRRVDKIYSVAYGTDVQKVKEILMNIVVSNEKILEDRGVMLGVSKHNESSVDFDLKVWAKREDYFEVSYGLNEAVIEVFEEQGIEIPYPHREIRIRSEEKMQ</sequence>
<name>A0A1I4YWF8_9CLOT</name>
<dbReference type="InterPro" id="IPR023408">
    <property type="entry name" value="MscS_beta-dom_sf"/>
</dbReference>
<dbReference type="InterPro" id="IPR049278">
    <property type="entry name" value="MS_channel_C"/>
</dbReference>
<evidence type="ECO:0000313" key="11">
    <source>
        <dbReference type="Proteomes" id="UP000181899"/>
    </source>
</evidence>
<evidence type="ECO:0000256" key="1">
    <source>
        <dbReference type="ARBA" id="ARBA00004651"/>
    </source>
</evidence>
<dbReference type="PROSITE" id="PS01246">
    <property type="entry name" value="UPF0003"/>
    <property type="match status" value="1"/>
</dbReference>
<comment type="similarity">
    <text evidence="2">Belongs to the MscS (TC 1.A.23) family.</text>
</comment>
<comment type="subcellular location">
    <subcellularLocation>
        <location evidence="1">Cell membrane</location>
        <topology evidence="1">Multi-pass membrane protein</topology>
    </subcellularLocation>
</comment>
<dbReference type="STRING" id="398199.SAMN05421804_101408"/>
<evidence type="ECO:0000256" key="5">
    <source>
        <dbReference type="ARBA" id="ARBA00022989"/>
    </source>
</evidence>
<dbReference type="OrthoDB" id="9809206at2"/>
<reference evidence="10 11" key="1">
    <citation type="submission" date="2016-10" db="EMBL/GenBank/DDBJ databases">
        <authorList>
            <person name="de Groot N.N."/>
        </authorList>
    </citation>
    <scope>NUCLEOTIDE SEQUENCE [LARGE SCALE GENOMIC DNA]</scope>
    <source>
        <strain evidence="10 11">ML2</strain>
    </source>
</reference>
<dbReference type="Gene3D" id="3.30.70.100">
    <property type="match status" value="1"/>
</dbReference>
<dbReference type="SUPFAM" id="SSF82689">
    <property type="entry name" value="Mechanosensitive channel protein MscS (YggB), C-terminal domain"/>
    <property type="match status" value="1"/>
</dbReference>
<dbReference type="InterPro" id="IPR008910">
    <property type="entry name" value="MSC_TM_helix"/>
</dbReference>
<dbReference type="SUPFAM" id="SSF82861">
    <property type="entry name" value="Mechanosensitive channel protein MscS (YggB), transmembrane region"/>
    <property type="match status" value="1"/>
</dbReference>
<dbReference type="GO" id="GO:0005886">
    <property type="term" value="C:plasma membrane"/>
    <property type="evidence" value="ECO:0007669"/>
    <property type="project" value="UniProtKB-SubCell"/>
</dbReference>
<evidence type="ECO:0000256" key="4">
    <source>
        <dbReference type="ARBA" id="ARBA00022692"/>
    </source>
</evidence>
<dbReference type="PANTHER" id="PTHR30221:SF1">
    <property type="entry name" value="SMALL-CONDUCTANCE MECHANOSENSITIVE CHANNEL"/>
    <property type="match status" value="1"/>
</dbReference>
<accession>A0A1I4YWF8</accession>
<protein>
    <submittedName>
        <fullName evidence="10">Small conductance mechanosensitive channel</fullName>
    </submittedName>
</protein>
<evidence type="ECO:0000259" key="9">
    <source>
        <dbReference type="Pfam" id="PF21082"/>
    </source>
</evidence>
<dbReference type="InterPro" id="IPR011014">
    <property type="entry name" value="MscS_channel_TM-2"/>
</dbReference>
<feature type="transmembrane region" description="Helical" evidence="7">
    <location>
        <begin position="74"/>
        <end position="96"/>
    </location>
</feature>
<dbReference type="EMBL" id="FOVK01000001">
    <property type="protein sequence ID" value="SFN42093.1"/>
    <property type="molecule type" value="Genomic_DNA"/>
</dbReference>
<evidence type="ECO:0000256" key="6">
    <source>
        <dbReference type="ARBA" id="ARBA00023136"/>
    </source>
</evidence>
<dbReference type="Pfam" id="PF21082">
    <property type="entry name" value="MS_channel_3rd"/>
    <property type="match status" value="1"/>
</dbReference>
<dbReference type="Proteomes" id="UP000181899">
    <property type="component" value="Unassembled WGS sequence"/>
</dbReference>
<dbReference type="GO" id="GO:0008381">
    <property type="term" value="F:mechanosensitive monoatomic ion channel activity"/>
    <property type="evidence" value="ECO:0007669"/>
    <property type="project" value="InterPro"/>
</dbReference>
<keyword evidence="6 7" id="KW-0472">Membrane</keyword>
<feature type="domain" description="Mechanosensitive ion channel MscS C-terminal" evidence="9">
    <location>
        <begin position="175"/>
        <end position="253"/>
    </location>
</feature>
<dbReference type="eggNOG" id="COG0668">
    <property type="taxonomic scope" value="Bacteria"/>
</dbReference>
<dbReference type="RefSeq" id="WP_083422590.1">
    <property type="nucleotide sequence ID" value="NZ_FOVK01000001.1"/>
</dbReference>
<keyword evidence="5 7" id="KW-1133">Transmembrane helix</keyword>
<gene>
    <name evidence="10" type="ORF">SAMN04488695_101816</name>
</gene>
<keyword evidence="3" id="KW-1003">Cell membrane</keyword>
<dbReference type="Gene3D" id="2.30.30.60">
    <property type="match status" value="1"/>
</dbReference>